<sequence>MALFQIIFFIVVSILVSFQPSTSAGICSVFYVGIDGFTSLFVLAINLIVVAILVSISHAKNQTKAILTLTLFTGEFIVYLYQGIWNNDPNYCTPRRLLEGLNLSDTPFKLEYPESYVFLNCSNGAISKQLPEVRYISCLSGETFSVVAILENQLDM</sequence>
<reference evidence="16 17" key="1">
    <citation type="journal article" date="2019" name="Genome Biol. Evol.">
        <title>Insights into the evolution of the New World diploid cottons (Gossypium, subgenus Houzingenia) based on genome sequencing.</title>
        <authorList>
            <person name="Grover C.E."/>
            <person name="Arick M.A. 2nd"/>
            <person name="Thrash A."/>
            <person name="Conover J.L."/>
            <person name="Sanders W.S."/>
            <person name="Peterson D.G."/>
            <person name="Frelichowski J.E."/>
            <person name="Scheffler J.A."/>
            <person name="Scheffler B.E."/>
            <person name="Wendel J.F."/>
        </authorList>
    </citation>
    <scope>NUCLEOTIDE SEQUENCE [LARGE SCALE GENOMIC DNA]</scope>
    <source>
        <strain evidence="16">185</strain>
        <tissue evidence="16">Leaf</tissue>
    </source>
</reference>
<keyword evidence="6 14" id="KW-0812">Transmembrane</keyword>
<comment type="subcellular location">
    <subcellularLocation>
        <location evidence="2">Membrane</location>
        <topology evidence="2">Single-pass membrane protein</topology>
    </subcellularLocation>
</comment>
<evidence type="ECO:0000256" key="13">
    <source>
        <dbReference type="ARBA" id="ARBA00024209"/>
    </source>
</evidence>
<evidence type="ECO:0000313" key="17">
    <source>
        <dbReference type="Proteomes" id="UP000593577"/>
    </source>
</evidence>
<dbReference type="EC" id="2.3.2.27" evidence="4"/>
<dbReference type="PANTHER" id="PTHR46279">
    <property type="entry name" value="RING/U-BOX SUPERFAMILY PROTEIN"/>
    <property type="match status" value="1"/>
</dbReference>
<dbReference type="Proteomes" id="UP000593577">
    <property type="component" value="Unassembled WGS sequence"/>
</dbReference>
<evidence type="ECO:0000256" key="7">
    <source>
        <dbReference type="ARBA" id="ARBA00022723"/>
    </source>
</evidence>
<evidence type="ECO:0000256" key="1">
    <source>
        <dbReference type="ARBA" id="ARBA00000900"/>
    </source>
</evidence>
<keyword evidence="7" id="KW-0479">Metal-binding</keyword>
<evidence type="ECO:0000256" key="12">
    <source>
        <dbReference type="ARBA" id="ARBA00023136"/>
    </source>
</evidence>
<keyword evidence="11 14" id="KW-1133">Transmembrane helix</keyword>
<name>A0A7J8WTH1_GOSAI</name>
<evidence type="ECO:0000256" key="3">
    <source>
        <dbReference type="ARBA" id="ARBA00004906"/>
    </source>
</evidence>
<evidence type="ECO:0000256" key="14">
    <source>
        <dbReference type="SAM" id="Phobius"/>
    </source>
</evidence>
<feature type="chain" id="PRO_5029908035" description="RING-type E3 ubiquitin transferase" evidence="15">
    <location>
        <begin position="25"/>
        <end position="156"/>
    </location>
</feature>
<comment type="pathway">
    <text evidence="3">Protein modification; protein ubiquitination.</text>
</comment>
<feature type="transmembrane region" description="Helical" evidence="14">
    <location>
        <begin position="66"/>
        <end position="85"/>
    </location>
</feature>
<protein>
    <recommendedName>
        <fullName evidence="4">RING-type E3 ubiquitin transferase</fullName>
        <ecNumber evidence="4">2.3.2.27</ecNumber>
    </recommendedName>
</protein>
<keyword evidence="15" id="KW-0732">Signal</keyword>
<keyword evidence="10" id="KW-0862">Zinc</keyword>
<feature type="transmembrane region" description="Helical" evidence="14">
    <location>
        <begin position="34"/>
        <end position="54"/>
    </location>
</feature>
<evidence type="ECO:0000256" key="4">
    <source>
        <dbReference type="ARBA" id="ARBA00012483"/>
    </source>
</evidence>
<evidence type="ECO:0000256" key="6">
    <source>
        <dbReference type="ARBA" id="ARBA00022692"/>
    </source>
</evidence>
<evidence type="ECO:0000256" key="10">
    <source>
        <dbReference type="ARBA" id="ARBA00022833"/>
    </source>
</evidence>
<evidence type="ECO:0000256" key="8">
    <source>
        <dbReference type="ARBA" id="ARBA00022771"/>
    </source>
</evidence>
<keyword evidence="5" id="KW-0808">Transferase</keyword>
<dbReference type="EMBL" id="JABFAA010000003">
    <property type="protein sequence ID" value="MBA0678202.1"/>
    <property type="molecule type" value="Genomic_DNA"/>
</dbReference>
<dbReference type="GO" id="GO:0061630">
    <property type="term" value="F:ubiquitin protein ligase activity"/>
    <property type="evidence" value="ECO:0007669"/>
    <property type="project" value="UniProtKB-EC"/>
</dbReference>
<evidence type="ECO:0000256" key="2">
    <source>
        <dbReference type="ARBA" id="ARBA00004167"/>
    </source>
</evidence>
<dbReference type="GO" id="GO:0016020">
    <property type="term" value="C:membrane"/>
    <property type="evidence" value="ECO:0007669"/>
    <property type="project" value="UniProtKB-SubCell"/>
</dbReference>
<comment type="caution">
    <text evidence="16">The sequence shown here is derived from an EMBL/GenBank/DDBJ whole genome shotgun (WGS) entry which is preliminary data.</text>
</comment>
<keyword evidence="12 14" id="KW-0472">Membrane</keyword>
<dbReference type="GO" id="GO:0008270">
    <property type="term" value="F:zinc ion binding"/>
    <property type="evidence" value="ECO:0007669"/>
    <property type="project" value="UniProtKB-KW"/>
</dbReference>
<comment type="similarity">
    <text evidence="13">Belongs to the RING-type zinc finger family. ATL subfamily.</text>
</comment>
<organism evidence="16 17">
    <name type="scientific">Gossypium aridum</name>
    <name type="common">American cotton</name>
    <name type="synonym">Erioxylum aridum</name>
    <dbReference type="NCBI Taxonomy" id="34290"/>
    <lineage>
        <taxon>Eukaryota</taxon>
        <taxon>Viridiplantae</taxon>
        <taxon>Streptophyta</taxon>
        <taxon>Embryophyta</taxon>
        <taxon>Tracheophyta</taxon>
        <taxon>Spermatophyta</taxon>
        <taxon>Magnoliopsida</taxon>
        <taxon>eudicotyledons</taxon>
        <taxon>Gunneridae</taxon>
        <taxon>Pentapetalae</taxon>
        <taxon>rosids</taxon>
        <taxon>malvids</taxon>
        <taxon>Malvales</taxon>
        <taxon>Malvaceae</taxon>
        <taxon>Malvoideae</taxon>
        <taxon>Gossypium</taxon>
    </lineage>
</organism>
<dbReference type="InterPro" id="IPR046948">
    <property type="entry name" value="ATL20-22-like"/>
</dbReference>
<dbReference type="AlphaFoldDB" id="A0A7J8WTH1"/>
<accession>A0A7J8WTH1</accession>
<evidence type="ECO:0000256" key="15">
    <source>
        <dbReference type="SAM" id="SignalP"/>
    </source>
</evidence>
<dbReference type="PANTHER" id="PTHR46279:SF6">
    <property type="entry name" value="RING-TYPE E3 UBIQUITIN TRANSFERASE"/>
    <property type="match status" value="1"/>
</dbReference>
<keyword evidence="17" id="KW-1185">Reference proteome</keyword>
<keyword evidence="8" id="KW-0863">Zinc-finger</keyword>
<evidence type="ECO:0000256" key="5">
    <source>
        <dbReference type="ARBA" id="ARBA00022679"/>
    </source>
</evidence>
<keyword evidence="9" id="KW-0833">Ubl conjugation pathway</keyword>
<evidence type="ECO:0000256" key="11">
    <source>
        <dbReference type="ARBA" id="ARBA00022989"/>
    </source>
</evidence>
<evidence type="ECO:0000256" key="9">
    <source>
        <dbReference type="ARBA" id="ARBA00022786"/>
    </source>
</evidence>
<proteinExistence type="inferred from homology"/>
<feature type="signal peptide" evidence="15">
    <location>
        <begin position="1"/>
        <end position="24"/>
    </location>
</feature>
<evidence type="ECO:0000313" key="16">
    <source>
        <dbReference type="EMBL" id="MBA0678202.1"/>
    </source>
</evidence>
<gene>
    <name evidence="16" type="ORF">Goari_019562</name>
</gene>
<comment type="catalytic activity">
    <reaction evidence="1">
        <text>S-ubiquitinyl-[E2 ubiquitin-conjugating enzyme]-L-cysteine + [acceptor protein]-L-lysine = [E2 ubiquitin-conjugating enzyme]-L-cysteine + N(6)-ubiquitinyl-[acceptor protein]-L-lysine.</text>
        <dbReference type="EC" id="2.3.2.27"/>
    </reaction>
</comment>